<dbReference type="EMBL" id="CP141698">
    <property type="protein sequence ID" value="WYC67263.1"/>
    <property type="molecule type" value="Genomic_DNA"/>
</dbReference>
<keyword evidence="2" id="KW-1185">Reference proteome</keyword>
<accession>A0ABZ2SGF0</accession>
<proteinExistence type="predicted"/>
<name>A0ABZ2SGF0_9LACT</name>
<evidence type="ECO:0000313" key="2">
    <source>
        <dbReference type="Proteomes" id="UP001456368"/>
    </source>
</evidence>
<sequence>MRYNERCTIITRKSVEGYLGEREEEKKEEVVCAVSSFSYSDKSLGFGNFKKTGFRIHIQGQYVVDRIIYNKKEYQPMAQHFHHNSTVLEVI</sequence>
<organism evidence="1 2">
    <name type="scientific">Lactococcus petauri</name>
    <dbReference type="NCBI Taxonomy" id="1940789"/>
    <lineage>
        <taxon>Bacteria</taxon>
        <taxon>Bacillati</taxon>
        <taxon>Bacillota</taxon>
        <taxon>Bacilli</taxon>
        <taxon>Lactobacillales</taxon>
        <taxon>Streptococcaceae</taxon>
        <taxon>Lactococcus</taxon>
    </lineage>
</organism>
<protein>
    <submittedName>
        <fullName evidence="1">Uncharacterized protein</fullName>
    </submittedName>
</protein>
<dbReference type="RefSeq" id="WP_019293263.1">
    <property type="nucleotide sequence ID" value="NZ_CP141697.1"/>
</dbReference>
<dbReference type="Proteomes" id="UP001456368">
    <property type="component" value="Chromosome"/>
</dbReference>
<gene>
    <name evidence="1" type="ORF">VNN45_10265</name>
</gene>
<evidence type="ECO:0000313" key="1">
    <source>
        <dbReference type="EMBL" id="WYC67263.1"/>
    </source>
</evidence>
<reference evidence="1 2" key="1">
    <citation type="submission" date="2023-12" db="EMBL/GenBank/DDBJ databases">
        <title>Redefining Piscine Lactococcosis.</title>
        <authorList>
            <person name="Heckman T.I."/>
            <person name="Yazdi Z."/>
            <person name="Older C.E."/>
            <person name="Griffin M.J."/>
            <person name="Waldbieser G.C."/>
            <person name="Chow A.M."/>
            <person name="Medina Silva I."/>
            <person name="Anenson K.M."/>
            <person name="Garcia J.C."/>
            <person name="LaFrentz B.R."/>
            <person name="Slavic D."/>
            <person name="Toohey-Kurth K.L."/>
            <person name="Yant P."/>
            <person name="Fritz H.M."/>
            <person name="Henderson E."/>
            <person name="McDowall R."/>
            <person name="Cai H."/>
            <person name="Adikson M."/>
            <person name="Soto E."/>
        </authorList>
    </citation>
    <scope>NUCLEOTIDE SEQUENCE [LARGE SCALE GENOMIC DNA]</scope>
    <source>
        <strain evidence="1 2">R21-91A</strain>
    </source>
</reference>